<name>A0A9D4ZT01_ADICA</name>
<reference evidence="2" key="1">
    <citation type="submission" date="2021-01" db="EMBL/GenBank/DDBJ databases">
        <title>Adiantum capillus-veneris genome.</title>
        <authorList>
            <person name="Fang Y."/>
            <person name="Liao Q."/>
        </authorList>
    </citation>
    <scope>NUCLEOTIDE SEQUENCE</scope>
    <source>
        <strain evidence="2">H3</strain>
        <tissue evidence="2">Leaf</tissue>
    </source>
</reference>
<organism evidence="2 3">
    <name type="scientific">Adiantum capillus-veneris</name>
    <name type="common">Maidenhair fern</name>
    <dbReference type="NCBI Taxonomy" id="13818"/>
    <lineage>
        <taxon>Eukaryota</taxon>
        <taxon>Viridiplantae</taxon>
        <taxon>Streptophyta</taxon>
        <taxon>Embryophyta</taxon>
        <taxon>Tracheophyta</taxon>
        <taxon>Polypodiopsida</taxon>
        <taxon>Polypodiidae</taxon>
        <taxon>Polypodiales</taxon>
        <taxon>Pteridineae</taxon>
        <taxon>Pteridaceae</taxon>
        <taxon>Vittarioideae</taxon>
        <taxon>Adiantum</taxon>
    </lineage>
</organism>
<protein>
    <submittedName>
        <fullName evidence="2">Uncharacterized protein</fullName>
    </submittedName>
</protein>
<proteinExistence type="predicted"/>
<feature type="region of interest" description="Disordered" evidence="1">
    <location>
        <begin position="68"/>
        <end position="134"/>
    </location>
</feature>
<sequence length="199" mass="21659">MKTAAEKFNCCAANNGDGNNGEAPFSIPPFLMNFYKRTPTPTTPFNSLPTAAASPSTPINIMSHSTPSRYLFSGPTHSHTPLSTSKPASQATAHCLQDGPQIQTKSFFPHSPRSPSTNSRSHRQRPPILPRATLPGMTGLEIETETFLHPKSHGPSPLHNEALSLLPPQTASKRIVMEETVGDLEEDYSGNIMHYELDL</sequence>
<evidence type="ECO:0000313" key="2">
    <source>
        <dbReference type="EMBL" id="KAI5084367.1"/>
    </source>
</evidence>
<evidence type="ECO:0000256" key="1">
    <source>
        <dbReference type="SAM" id="MobiDB-lite"/>
    </source>
</evidence>
<dbReference type="AlphaFoldDB" id="A0A9D4ZT01"/>
<evidence type="ECO:0000313" key="3">
    <source>
        <dbReference type="Proteomes" id="UP000886520"/>
    </source>
</evidence>
<dbReference type="Proteomes" id="UP000886520">
    <property type="component" value="Chromosome 1"/>
</dbReference>
<dbReference type="EMBL" id="JABFUD020000001">
    <property type="protein sequence ID" value="KAI5084367.1"/>
    <property type="molecule type" value="Genomic_DNA"/>
</dbReference>
<accession>A0A9D4ZT01</accession>
<feature type="compositionally biased region" description="Polar residues" evidence="1">
    <location>
        <begin position="75"/>
        <end position="92"/>
    </location>
</feature>
<gene>
    <name evidence="2" type="ORF">GOP47_0000536</name>
</gene>
<keyword evidence="3" id="KW-1185">Reference proteome</keyword>
<comment type="caution">
    <text evidence="2">The sequence shown here is derived from an EMBL/GenBank/DDBJ whole genome shotgun (WGS) entry which is preliminary data.</text>
</comment>